<feature type="domain" description="ABC transporter" evidence="6">
    <location>
        <begin position="19"/>
        <end position="280"/>
    </location>
</feature>
<dbReference type="InterPro" id="IPR050319">
    <property type="entry name" value="ABC_transp_ATP-bind"/>
</dbReference>
<proteinExistence type="inferred from homology"/>
<dbReference type="PANTHER" id="PTHR43776">
    <property type="entry name" value="TRANSPORT ATP-BINDING PROTEIN"/>
    <property type="match status" value="1"/>
</dbReference>
<comment type="similarity">
    <text evidence="1">Belongs to the ABC transporter superfamily.</text>
</comment>
<comment type="caution">
    <text evidence="7">The sequence shown here is derived from an EMBL/GenBank/DDBJ whole genome shotgun (WGS) entry which is preliminary data.</text>
</comment>
<dbReference type="GO" id="GO:0005524">
    <property type="term" value="F:ATP binding"/>
    <property type="evidence" value="ECO:0007669"/>
    <property type="project" value="UniProtKB-KW"/>
</dbReference>
<name>A0ABD5PFG7_9EURY</name>
<keyword evidence="4 7" id="KW-0067">ATP-binding</keyword>
<feature type="region of interest" description="Disordered" evidence="5">
    <location>
        <begin position="286"/>
        <end position="313"/>
    </location>
</feature>
<dbReference type="AlphaFoldDB" id="A0ABD5PFG7"/>
<organism evidence="7 8">
    <name type="scientific">Halobium salinum</name>
    <dbReference type="NCBI Taxonomy" id="1364940"/>
    <lineage>
        <taxon>Archaea</taxon>
        <taxon>Methanobacteriati</taxon>
        <taxon>Methanobacteriota</taxon>
        <taxon>Stenosarchaea group</taxon>
        <taxon>Halobacteria</taxon>
        <taxon>Halobacteriales</taxon>
        <taxon>Haloferacaceae</taxon>
        <taxon>Halobium</taxon>
    </lineage>
</organism>
<evidence type="ECO:0000259" key="6">
    <source>
        <dbReference type="PROSITE" id="PS50893"/>
    </source>
</evidence>
<dbReference type="SUPFAM" id="SSF52540">
    <property type="entry name" value="P-loop containing nucleoside triphosphate hydrolases"/>
    <property type="match status" value="1"/>
</dbReference>
<dbReference type="NCBIfam" id="TIGR01727">
    <property type="entry name" value="oligo_HPY"/>
    <property type="match status" value="1"/>
</dbReference>
<keyword evidence="8" id="KW-1185">Reference proteome</keyword>
<evidence type="ECO:0000256" key="4">
    <source>
        <dbReference type="ARBA" id="ARBA00022840"/>
    </source>
</evidence>
<dbReference type="InterPro" id="IPR003593">
    <property type="entry name" value="AAA+_ATPase"/>
</dbReference>
<reference evidence="7 8" key="1">
    <citation type="journal article" date="2019" name="Int. J. Syst. Evol. Microbiol.">
        <title>The Global Catalogue of Microorganisms (GCM) 10K type strain sequencing project: providing services to taxonomists for standard genome sequencing and annotation.</title>
        <authorList>
            <consortium name="The Broad Institute Genomics Platform"/>
            <consortium name="The Broad Institute Genome Sequencing Center for Infectious Disease"/>
            <person name="Wu L."/>
            <person name="Ma J."/>
        </authorList>
    </citation>
    <scope>NUCLEOTIDE SEQUENCE [LARGE SCALE GENOMIC DNA]</scope>
    <source>
        <strain evidence="7 8">CGMCC 1.12553</strain>
    </source>
</reference>
<dbReference type="InterPro" id="IPR013563">
    <property type="entry name" value="Oligopep_ABC_C"/>
</dbReference>
<evidence type="ECO:0000256" key="1">
    <source>
        <dbReference type="ARBA" id="ARBA00005417"/>
    </source>
</evidence>
<evidence type="ECO:0000313" key="8">
    <source>
        <dbReference type="Proteomes" id="UP001595921"/>
    </source>
</evidence>
<dbReference type="SMART" id="SM00382">
    <property type="entry name" value="AAA"/>
    <property type="match status" value="1"/>
</dbReference>
<dbReference type="Pfam" id="PF00005">
    <property type="entry name" value="ABC_tran"/>
    <property type="match status" value="1"/>
</dbReference>
<evidence type="ECO:0000256" key="5">
    <source>
        <dbReference type="SAM" id="MobiDB-lite"/>
    </source>
</evidence>
<sequence length="462" mass="51113">MTDDSGRRAGNGASDAPLLAVDDLEKYYYERDTLVDTLLRRERQSVKAVDGVSFDIERGETLGLVGESGCGKSTTGETLLRLREATGGSVAFDGEDLLAMDDDAMTRFRRRAQIVFQDPFSSLNPRMTVGQILTEPMAVHGLPENPEGGSKADAREARAKELLERVGLSADQYERYPHEFSGGQRQRVGIARALMLEPEFVVLDEPVSALDVSVQAQVLNLLDDLQEEFGLTYLFIAHDLSVVRHICDRVAVMYLGDVVELGPTDEIFDDPKHPYTEALLESVPRASTAEQGRRVEALSGDVPSPRNPPSGCRFRTRCPQVIPPDGVDLNQRTYREVMDLRDRLERGELDLDRIWEVAGDEGQADKPAFKRQVRAELFETELSGRDEDVVERALDQLAEGDREAAIETLHDRYESVCERVRPVLQSAHHPAACHLYDQPDARSGVGAGEMTATDGDGTADSD</sequence>
<dbReference type="PROSITE" id="PS00211">
    <property type="entry name" value="ABC_TRANSPORTER_1"/>
    <property type="match status" value="1"/>
</dbReference>
<evidence type="ECO:0000256" key="3">
    <source>
        <dbReference type="ARBA" id="ARBA00022741"/>
    </source>
</evidence>
<evidence type="ECO:0000313" key="7">
    <source>
        <dbReference type="EMBL" id="MFC4359640.1"/>
    </source>
</evidence>
<gene>
    <name evidence="7" type="ORF">ACFO0N_16980</name>
</gene>
<dbReference type="RefSeq" id="WP_267621556.1">
    <property type="nucleotide sequence ID" value="NZ_JAODIW010000006.1"/>
</dbReference>
<accession>A0ABD5PFG7</accession>
<protein>
    <submittedName>
        <fullName evidence="7">ABC transporter ATP-binding protein</fullName>
    </submittedName>
</protein>
<dbReference type="CDD" id="cd03257">
    <property type="entry name" value="ABC_NikE_OppD_transporters"/>
    <property type="match status" value="1"/>
</dbReference>
<keyword evidence="2" id="KW-0813">Transport</keyword>
<keyword evidence="3" id="KW-0547">Nucleotide-binding</keyword>
<dbReference type="EMBL" id="JBHSDS010000008">
    <property type="protein sequence ID" value="MFC4359640.1"/>
    <property type="molecule type" value="Genomic_DNA"/>
</dbReference>
<dbReference type="InterPro" id="IPR003439">
    <property type="entry name" value="ABC_transporter-like_ATP-bd"/>
</dbReference>
<dbReference type="Proteomes" id="UP001595921">
    <property type="component" value="Unassembled WGS sequence"/>
</dbReference>
<evidence type="ECO:0000256" key="2">
    <source>
        <dbReference type="ARBA" id="ARBA00022448"/>
    </source>
</evidence>
<dbReference type="Gene3D" id="3.40.50.300">
    <property type="entry name" value="P-loop containing nucleotide triphosphate hydrolases"/>
    <property type="match status" value="1"/>
</dbReference>
<dbReference type="Pfam" id="PF08352">
    <property type="entry name" value="oligo_HPY"/>
    <property type="match status" value="1"/>
</dbReference>
<dbReference type="PROSITE" id="PS50893">
    <property type="entry name" value="ABC_TRANSPORTER_2"/>
    <property type="match status" value="1"/>
</dbReference>
<dbReference type="InterPro" id="IPR027417">
    <property type="entry name" value="P-loop_NTPase"/>
</dbReference>
<dbReference type="InterPro" id="IPR017871">
    <property type="entry name" value="ABC_transporter-like_CS"/>
</dbReference>
<dbReference type="GO" id="GO:0055085">
    <property type="term" value="P:transmembrane transport"/>
    <property type="evidence" value="ECO:0007669"/>
    <property type="project" value="UniProtKB-ARBA"/>
</dbReference>
<dbReference type="FunFam" id="3.40.50.300:FF:000016">
    <property type="entry name" value="Oligopeptide ABC transporter ATP-binding component"/>
    <property type="match status" value="1"/>
</dbReference>
<dbReference type="PANTHER" id="PTHR43776:SF7">
    <property type="entry name" value="D,D-DIPEPTIDE TRANSPORT ATP-BINDING PROTEIN DDPF-RELATED"/>
    <property type="match status" value="1"/>
</dbReference>